<dbReference type="FunFam" id="3.80.10.10:FF:001073">
    <property type="entry name" value="Leucine rich repeats and IQ motif containing 1"/>
    <property type="match status" value="1"/>
</dbReference>
<reference evidence="5 6" key="1">
    <citation type="submission" date="2016-06" db="EMBL/GenBank/DDBJ databases">
        <title>Genome of Rhinopithecus bieti.</title>
        <authorList>
            <person name="Wu"/>
            <person name="C.-I. and Zhang"/>
            <person name="Y."/>
        </authorList>
    </citation>
    <scope>NUCLEOTIDE SEQUENCE</scope>
</reference>
<evidence type="ECO:0000256" key="1">
    <source>
        <dbReference type="ARBA" id="ARBA00022614"/>
    </source>
</evidence>
<dbReference type="SMART" id="SM00015">
    <property type="entry name" value="IQ"/>
    <property type="match status" value="3"/>
</dbReference>
<feature type="region of interest" description="Disordered" evidence="4">
    <location>
        <begin position="1190"/>
        <end position="1221"/>
    </location>
</feature>
<dbReference type="SUPFAM" id="SSF52540">
    <property type="entry name" value="P-loop containing nucleoside triphosphate hydrolases"/>
    <property type="match status" value="1"/>
</dbReference>
<dbReference type="SMART" id="SM00369">
    <property type="entry name" value="LRR_TYP"/>
    <property type="match status" value="4"/>
</dbReference>
<evidence type="ECO:0008006" key="7">
    <source>
        <dbReference type="Google" id="ProtNLM"/>
    </source>
</evidence>
<dbReference type="GeneTree" id="ENSGT00940000163898"/>
<name>A0A2K6M4J4_RHIBE</name>
<feature type="compositionally biased region" description="Acidic residues" evidence="4">
    <location>
        <begin position="38"/>
        <end position="47"/>
    </location>
</feature>
<evidence type="ECO:0000313" key="5">
    <source>
        <dbReference type="Ensembl" id="ENSRBIP00000030687.1"/>
    </source>
</evidence>
<protein>
    <recommendedName>
        <fullName evidence="7">Leucine rich repeats and IQ motif containing 1</fullName>
    </recommendedName>
</protein>
<evidence type="ECO:0000313" key="6">
    <source>
        <dbReference type="Proteomes" id="UP000233180"/>
    </source>
</evidence>
<dbReference type="CDD" id="cd23767">
    <property type="entry name" value="IQCD"/>
    <property type="match status" value="2"/>
</dbReference>
<dbReference type="Gene3D" id="1.20.5.190">
    <property type="match status" value="1"/>
</dbReference>
<reference evidence="5" key="2">
    <citation type="submission" date="2025-08" db="UniProtKB">
        <authorList>
            <consortium name="Ensembl"/>
        </authorList>
    </citation>
    <scope>IDENTIFICATION</scope>
</reference>
<dbReference type="SUPFAM" id="SSF52058">
    <property type="entry name" value="L domain-like"/>
    <property type="match status" value="1"/>
</dbReference>
<dbReference type="FunFam" id="3.80.10.10:FF:000660">
    <property type="entry name" value="Leucine rich repeats and IQ motif containing 1"/>
    <property type="match status" value="1"/>
</dbReference>
<dbReference type="GO" id="GO:0009966">
    <property type="term" value="P:regulation of signal transduction"/>
    <property type="evidence" value="ECO:0007669"/>
    <property type="project" value="UniProtKB-ARBA"/>
</dbReference>
<dbReference type="InterPro" id="IPR003591">
    <property type="entry name" value="Leu-rich_rpt_typical-subtyp"/>
</dbReference>
<feature type="region of interest" description="Disordered" evidence="4">
    <location>
        <begin position="21"/>
        <end position="47"/>
    </location>
</feature>
<dbReference type="InterPro" id="IPR032675">
    <property type="entry name" value="LRR_dom_sf"/>
</dbReference>
<dbReference type="Pfam" id="PF00612">
    <property type="entry name" value="IQ"/>
    <property type="match status" value="2"/>
</dbReference>
<keyword evidence="2" id="KW-0677">Repeat</keyword>
<dbReference type="PANTHER" id="PTHR46652">
    <property type="entry name" value="LEUCINE-RICH REPEAT AND IQ DOMAIN-CONTAINING PROTEIN 1-RELATED"/>
    <property type="match status" value="1"/>
</dbReference>
<dbReference type="PROSITE" id="PS51450">
    <property type="entry name" value="LRR"/>
    <property type="match status" value="4"/>
</dbReference>
<dbReference type="InterPro" id="IPR000048">
    <property type="entry name" value="IQ_motif_EF-hand-BS"/>
</dbReference>
<dbReference type="OMA" id="KHRYAHE"/>
<proteinExistence type="predicted"/>
<dbReference type="InterPro" id="IPR027417">
    <property type="entry name" value="P-loop_NTPase"/>
</dbReference>
<reference evidence="5" key="3">
    <citation type="submission" date="2025-09" db="UniProtKB">
        <authorList>
            <consortium name="Ensembl"/>
        </authorList>
    </citation>
    <scope>IDENTIFICATION</scope>
</reference>
<keyword evidence="3" id="KW-0175">Coiled coil</keyword>
<feature type="compositionally biased region" description="Basic and acidic residues" evidence="4">
    <location>
        <begin position="1190"/>
        <end position="1205"/>
    </location>
</feature>
<evidence type="ECO:0000256" key="3">
    <source>
        <dbReference type="SAM" id="Coils"/>
    </source>
</evidence>
<accession>A0A2K6M4J4</accession>
<dbReference type="InterPro" id="IPR050836">
    <property type="entry name" value="SDS22/Internalin_LRR"/>
</dbReference>
<dbReference type="Proteomes" id="UP000233180">
    <property type="component" value="Unassembled WGS sequence"/>
</dbReference>
<evidence type="ECO:0000256" key="4">
    <source>
        <dbReference type="SAM" id="MobiDB-lite"/>
    </source>
</evidence>
<keyword evidence="1" id="KW-0433">Leucine-rich repeat</keyword>
<organism evidence="5 6">
    <name type="scientific">Rhinopithecus bieti</name>
    <name type="common">Black snub-nosed monkey</name>
    <name type="synonym">Pygathrix bieti</name>
    <dbReference type="NCBI Taxonomy" id="61621"/>
    <lineage>
        <taxon>Eukaryota</taxon>
        <taxon>Metazoa</taxon>
        <taxon>Chordata</taxon>
        <taxon>Craniata</taxon>
        <taxon>Vertebrata</taxon>
        <taxon>Euteleostomi</taxon>
        <taxon>Mammalia</taxon>
        <taxon>Eutheria</taxon>
        <taxon>Euarchontoglires</taxon>
        <taxon>Primates</taxon>
        <taxon>Haplorrhini</taxon>
        <taxon>Catarrhini</taxon>
        <taxon>Cercopithecidae</taxon>
        <taxon>Colobinae</taxon>
        <taxon>Rhinopithecus</taxon>
    </lineage>
</organism>
<feature type="compositionally biased region" description="Low complexity" evidence="4">
    <location>
        <begin position="1207"/>
        <end position="1218"/>
    </location>
</feature>
<dbReference type="PANTHER" id="PTHR46652:SF7">
    <property type="entry name" value="LEUCINE-RICH REPEAT AND IQ DOMAIN-CONTAINING PROTEIN 1"/>
    <property type="match status" value="1"/>
</dbReference>
<dbReference type="Ensembl" id="ENSRBIT00000054649.1">
    <property type="protein sequence ID" value="ENSRBIP00000030687.1"/>
    <property type="gene ID" value="ENSRBIG00000039188.1"/>
</dbReference>
<feature type="coiled-coil region" evidence="3">
    <location>
        <begin position="276"/>
        <end position="324"/>
    </location>
</feature>
<dbReference type="InterPro" id="IPR001611">
    <property type="entry name" value="Leu-rich_rpt"/>
</dbReference>
<dbReference type="PROSITE" id="PS50096">
    <property type="entry name" value="IQ"/>
    <property type="match status" value="3"/>
</dbReference>
<keyword evidence="6" id="KW-1185">Reference proteome</keyword>
<feature type="coiled-coil region" evidence="3">
    <location>
        <begin position="136"/>
        <end position="178"/>
    </location>
</feature>
<dbReference type="STRING" id="61621.ENSRBIP00000030687"/>
<sequence length="1659" mass="191559">MDDDDAKLKAEIEAELDKLSISSLEKEDIESDSKSETQSDDSDTDSVELPESVLHCINIIKNRSTAVEELILQDLEDTDILSKYCFHLSEKEEFMRSKTNCASPDFVPEPIPHDLPMDEHVLPDDADINFGYCEVEEKCRQSFEAWQEKQKELEDKEKETLKAQRDREEKQFQEEEENISYLLLSYVQQEQDKMNDELYEEEKIWKEKFKQHEEYIKNLHLQMEEERTRFKDQQEKEKNCLLKQQNNAAVKIQAKYKAFVAYQKYGPIIKEQIESRKRKAQEWKEKEAKIRQKEEEIRKRLEEEQRIKEERKKQKNIMKQKREQLIIKENIRLREDASQQLIISSALKKRGYNNKHLSLEDISNDKGDIAKNLVDENLKKQEDVLLWLAEESNMKENIDRQTILKESIQVQLKESISSQTVLADFKMEEKNKNLAKKQCSEEWVKQERKYENVNNKTELGDSGLKGNLKEQFPLQELKSDAQKEEIMKHVINENMGPKTQIILEHNQEINEVKTSEAQKIIKDNQKEEIQEQNGLLYKDKDTLIISMKQKSLSLTSENSEDVGENVILQEKEIYSKVKEIEENPKDNAWNSGIVIFNTTDTMINKEGKRNSQDYVLGRHAPCEDLSDCNAESSMVPKEVNSLKSEIRKISEKCPENGPKPESMTCSVPESTLLYSIEEKRLAWIKSFKPWLEIFKQNQQKKIVRRKRPVKCPANMTPALDKLKILRCGPWDTLQQVTTVTFQDLPGCVLSTLAECTNLQFLSLQRCGLTSLHSLSNCKNLKYIDAQENRIEAIDCENLENLCVVLLNKNQLTSLHGLDGCTNIQCLELSHNKITRIGYSFFLEENLVDNTEGLPSLGHLYFLSLAQVWIPTGLCWSQIPITSVTKNSDCNFLISHLHWNCGLESLKNLQQLILDHNQLISTKGLCDTPTIVYLDCSHNHLTDVEGIENCGLLQILKLRGNYLSELPSLENLVLLRELHLDDNSISTVEAFSSHWLPLLQNLTVSQNSLTKIVPLFHFVSLEKLDVSHNCLSDLKSVMKWVDACYSLRELSLTGNPLLQETNWRDSLLKVLPDLRILNGNMLNSDSESHTEEHNQLESAGFLALCQSQIREFNLLTENYITGKGDVFTLDTAENLCHYFKKLMILSTEYRHAHERGDVNITKKDESEAQKNHLAPTNSDNTLQNGVFYSCAHEDNPDSPDNPEKWMDSVSSHSPLSNSSTCENMERRHQEILVCQKKEDSKASSIPTIRIPFKEVEMTNSVLRNHQNIEPSEKIMAAVVIQSYWRGYLMRRQIHFSTRLCTAATEGLPNSSIKNQTILKKEKRENIVNIQKQREKAAVLIQAVWKGFFLRKKLTAALEAIKNEESDEEYREIDLEDFTFDEAALEEEWLASDSTRFPSQTLLLSNQLHWPKIPGNLKWDDTSFNLPSNPAQAWLCNDKENLSSSEHTQFSGRSENRTSSWTLESKTSRKSLLKSEKEKKISEEWGFKDISTAQQMLKRAQKMQSKKLKKKIDSTVRLSLFKNNENKVSVPNSSKKVQPRRDGYFEGIEEDPIHKDTTADEKLERNREYTYQWLHTQVEVHGTTSSRNMKCNHFLPELDPDVLNGGRVQLVARLVSREDTDLDLLSMTSGSALSVKRGKKNQAHRHSAGSSSKLWFPSKLI</sequence>
<evidence type="ECO:0000256" key="2">
    <source>
        <dbReference type="ARBA" id="ARBA00022737"/>
    </source>
</evidence>
<dbReference type="Gene3D" id="3.80.10.10">
    <property type="entry name" value="Ribonuclease Inhibitor"/>
    <property type="match status" value="3"/>
</dbReference>